<evidence type="ECO:0000256" key="1">
    <source>
        <dbReference type="ARBA" id="ARBA00022741"/>
    </source>
</evidence>
<feature type="compositionally biased region" description="Basic residues" evidence="5">
    <location>
        <begin position="434"/>
        <end position="451"/>
    </location>
</feature>
<accession>A0A7S3FGH7</accession>
<dbReference type="InterPro" id="IPR027417">
    <property type="entry name" value="P-loop_NTPase"/>
</dbReference>
<dbReference type="Gene3D" id="3.40.50.300">
    <property type="entry name" value="P-loop containing nucleotide triphosphate hydrolases"/>
    <property type="match status" value="2"/>
</dbReference>
<evidence type="ECO:0000256" key="5">
    <source>
        <dbReference type="SAM" id="MobiDB-lite"/>
    </source>
</evidence>
<keyword evidence="1" id="KW-0547">Nucleotide-binding</keyword>
<dbReference type="CDD" id="cd00268">
    <property type="entry name" value="DEADc"/>
    <property type="match status" value="1"/>
</dbReference>
<sequence length="460" mass="50581">MLGRRLHPRVHSCLTVRRLSSGSTFGVGPTLARALRKIGISKPSAVQREALPLALAGHDMLCCAQTGSGKTLTFLLPILQRLYERPPRECGAFPDSRPSEPEALVLAPTRELAAQIIRVVRALASGLPQSPVTLRISGGEKFTPQKRALLQGDARLLVATPERLLYHLQNRSVRLERVRILALDEADALLCAADGTKRETDQVLHALPSRKRPQVLLAAATMSEAHEEVMRTFFPDLQRVSHSGVLVPTLEKRFHLVQGHKEDELLRLLEAAAADEWLAGGAAIIFCAGPARADRIHALIQASAPWLLAGVLHGERLPEEKSEALRAFHEDETRLLVSTDVAARGLDFTEVRHVIMYDPPRDVNTFIHRAGRTARRGNPGLVSCIVQVPRDAVVYQKLGLLQRGESAMNQALEASSGRAMKEHEEQHAAEIPRGRGRRRPPHVHANARSRTYRSAPKGVG</sequence>
<evidence type="ECO:0000256" key="2">
    <source>
        <dbReference type="ARBA" id="ARBA00022801"/>
    </source>
</evidence>
<keyword evidence="3" id="KW-0347">Helicase</keyword>
<dbReference type="SMART" id="SM00490">
    <property type="entry name" value="HELICc"/>
    <property type="match status" value="1"/>
</dbReference>
<feature type="compositionally biased region" description="Basic and acidic residues" evidence="5">
    <location>
        <begin position="419"/>
        <end position="433"/>
    </location>
</feature>
<dbReference type="SMART" id="SM00487">
    <property type="entry name" value="DEXDc"/>
    <property type="match status" value="1"/>
</dbReference>
<feature type="domain" description="Helicase C-terminal" evidence="7">
    <location>
        <begin position="264"/>
        <end position="424"/>
    </location>
</feature>
<keyword evidence="2" id="KW-0378">Hydrolase</keyword>
<dbReference type="PROSITE" id="PS51194">
    <property type="entry name" value="HELICASE_CTER"/>
    <property type="match status" value="1"/>
</dbReference>
<feature type="region of interest" description="Disordered" evidence="5">
    <location>
        <begin position="412"/>
        <end position="460"/>
    </location>
</feature>
<dbReference type="InterPro" id="IPR044742">
    <property type="entry name" value="DEAD/DEAH_RhlB"/>
</dbReference>
<protein>
    <recommendedName>
        <fullName evidence="9">RNA helicase</fullName>
    </recommendedName>
</protein>
<name>A0A7S3FGH7_9EUKA</name>
<dbReference type="InterPro" id="IPR014001">
    <property type="entry name" value="Helicase_ATP-bd"/>
</dbReference>
<evidence type="ECO:0000256" key="4">
    <source>
        <dbReference type="ARBA" id="ARBA00022840"/>
    </source>
</evidence>
<evidence type="ECO:0000313" key="8">
    <source>
        <dbReference type="EMBL" id="CAE0146684.1"/>
    </source>
</evidence>
<dbReference type="GO" id="GO:0005524">
    <property type="term" value="F:ATP binding"/>
    <property type="evidence" value="ECO:0007669"/>
    <property type="project" value="UniProtKB-KW"/>
</dbReference>
<dbReference type="PANTHER" id="PTHR47959:SF1">
    <property type="entry name" value="ATP-DEPENDENT RNA HELICASE DBPA"/>
    <property type="match status" value="1"/>
</dbReference>
<dbReference type="Pfam" id="PF00270">
    <property type="entry name" value="DEAD"/>
    <property type="match status" value="1"/>
</dbReference>
<dbReference type="Pfam" id="PF00271">
    <property type="entry name" value="Helicase_C"/>
    <property type="match status" value="1"/>
</dbReference>
<dbReference type="SUPFAM" id="SSF52540">
    <property type="entry name" value="P-loop containing nucleoside triphosphate hydrolases"/>
    <property type="match status" value="1"/>
</dbReference>
<dbReference type="GO" id="GO:0003724">
    <property type="term" value="F:RNA helicase activity"/>
    <property type="evidence" value="ECO:0007669"/>
    <property type="project" value="TreeGrafter"/>
</dbReference>
<dbReference type="PROSITE" id="PS51192">
    <property type="entry name" value="HELICASE_ATP_BIND_1"/>
    <property type="match status" value="1"/>
</dbReference>
<proteinExistence type="predicted"/>
<dbReference type="GO" id="GO:0005829">
    <property type="term" value="C:cytosol"/>
    <property type="evidence" value="ECO:0007669"/>
    <property type="project" value="TreeGrafter"/>
</dbReference>
<keyword evidence="4" id="KW-0067">ATP-binding</keyword>
<dbReference type="InterPro" id="IPR011545">
    <property type="entry name" value="DEAD/DEAH_box_helicase_dom"/>
</dbReference>
<dbReference type="AlphaFoldDB" id="A0A7S3FGH7"/>
<organism evidence="8">
    <name type="scientific">Haptolina ericina</name>
    <dbReference type="NCBI Taxonomy" id="156174"/>
    <lineage>
        <taxon>Eukaryota</taxon>
        <taxon>Haptista</taxon>
        <taxon>Haptophyta</taxon>
        <taxon>Prymnesiophyceae</taxon>
        <taxon>Prymnesiales</taxon>
        <taxon>Prymnesiaceae</taxon>
        <taxon>Haptolina</taxon>
    </lineage>
</organism>
<evidence type="ECO:0000259" key="7">
    <source>
        <dbReference type="PROSITE" id="PS51194"/>
    </source>
</evidence>
<dbReference type="GO" id="GO:0003676">
    <property type="term" value="F:nucleic acid binding"/>
    <property type="evidence" value="ECO:0007669"/>
    <property type="project" value="InterPro"/>
</dbReference>
<evidence type="ECO:0000259" key="6">
    <source>
        <dbReference type="PROSITE" id="PS51192"/>
    </source>
</evidence>
<dbReference type="InterPro" id="IPR001650">
    <property type="entry name" value="Helicase_C-like"/>
</dbReference>
<feature type="domain" description="Helicase ATP-binding" evidence="6">
    <location>
        <begin position="51"/>
        <end position="240"/>
    </location>
</feature>
<dbReference type="GO" id="GO:0016787">
    <property type="term" value="F:hydrolase activity"/>
    <property type="evidence" value="ECO:0007669"/>
    <property type="project" value="UniProtKB-KW"/>
</dbReference>
<dbReference type="PANTHER" id="PTHR47959">
    <property type="entry name" value="ATP-DEPENDENT RNA HELICASE RHLE-RELATED"/>
    <property type="match status" value="1"/>
</dbReference>
<dbReference type="EMBL" id="HBHX01065873">
    <property type="protein sequence ID" value="CAE0146684.1"/>
    <property type="molecule type" value="Transcribed_RNA"/>
</dbReference>
<reference evidence="8" key="1">
    <citation type="submission" date="2021-01" db="EMBL/GenBank/DDBJ databases">
        <authorList>
            <person name="Corre E."/>
            <person name="Pelletier E."/>
            <person name="Niang G."/>
            <person name="Scheremetjew M."/>
            <person name="Finn R."/>
            <person name="Kale V."/>
            <person name="Holt S."/>
            <person name="Cochrane G."/>
            <person name="Meng A."/>
            <person name="Brown T."/>
            <person name="Cohen L."/>
        </authorList>
    </citation>
    <scope>NUCLEOTIDE SEQUENCE</scope>
    <source>
        <strain evidence="8">CCMP281</strain>
    </source>
</reference>
<evidence type="ECO:0008006" key="9">
    <source>
        <dbReference type="Google" id="ProtNLM"/>
    </source>
</evidence>
<dbReference type="InterPro" id="IPR050079">
    <property type="entry name" value="DEAD_box_RNA_helicase"/>
</dbReference>
<gene>
    <name evidence="8" type="ORF">HERI1096_LOCUS36465</name>
</gene>
<dbReference type="CDD" id="cd18787">
    <property type="entry name" value="SF2_C_DEAD"/>
    <property type="match status" value="1"/>
</dbReference>
<evidence type="ECO:0000256" key="3">
    <source>
        <dbReference type="ARBA" id="ARBA00022806"/>
    </source>
</evidence>